<dbReference type="InterPro" id="IPR041698">
    <property type="entry name" value="Methyltransf_25"/>
</dbReference>
<dbReference type="Pfam" id="PF13649">
    <property type="entry name" value="Methyltransf_25"/>
    <property type="match status" value="1"/>
</dbReference>
<evidence type="ECO:0000313" key="2">
    <source>
        <dbReference type="EMBL" id="GAA2477227.1"/>
    </source>
</evidence>
<feature type="domain" description="Methyltransferase" evidence="1">
    <location>
        <begin position="167"/>
        <end position="259"/>
    </location>
</feature>
<gene>
    <name evidence="2" type="ORF">GCM10009858_13300</name>
</gene>
<dbReference type="EMBL" id="BAAARE010000005">
    <property type="protein sequence ID" value="GAA2477227.1"/>
    <property type="molecule type" value="Genomic_DNA"/>
</dbReference>
<accession>A0ABP5Y9H7</accession>
<dbReference type="Gene3D" id="3.40.50.150">
    <property type="entry name" value="Vaccinia Virus protein VP39"/>
    <property type="match status" value="1"/>
</dbReference>
<dbReference type="InterPro" id="IPR029063">
    <property type="entry name" value="SAM-dependent_MTases_sf"/>
</dbReference>
<keyword evidence="3" id="KW-1185">Reference proteome</keyword>
<dbReference type="CDD" id="cd02440">
    <property type="entry name" value="AdoMet_MTases"/>
    <property type="match status" value="1"/>
</dbReference>
<evidence type="ECO:0000313" key="3">
    <source>
        <dbReference type="Proteomes" id="UP001500730"/>
    </source>
</evidence>
<organism evidence="2 3">
    <name type="scientific">Terrabacter carboxydivorans</name>
    <dbReference type="NCBI Taxonomy" id="619730"/>
    <lineage>
        <taxon>Bacteria</taxon>
        <taxon>Bacillati</taxon>
        <taxon>Actinomycetota</taxon>
        <taxon>Actinomycetes</taxon>
        <taxon>Micrococcales</taxon>
        <taxon>Intrasporangiaceae</taxon>
        <taxon>Terrabacter</taxon>
    </lineage>
</organism>
<dbReference type="SUPFAM" id="SSF53335">
    <property type="entry name" value="S-adenosyl-L-methionine-dependent methyltransferases"/>
    <property type="match status" value="1"/>
</dbReference>
<proteinExistence type="predicted"/>
<evidence type="ECO:0000259" key="1">
    <source>
        <dbReference type="Pfam" id="PF13649"/>
    </source>
</evidence>
<reference evidence="3" key="1">
    <citation type="journal article" date="2019" name="Int. J. Syst. Evol. Microbiol.">
        <title>The Global Catalogue of Microorganisms (GCM) 10K type strain sequencing project: providing services to taxonomists for standard genome sequencing and annotation.</title>
        <authorList>
            <consortium name="The Broad Institute Genomics Platform"/>
            <consortium name="The Broad Institute Genome Sequencing Center for Infectious Disease"/>
            <person name="Wu L."/>
            <person name="Ma J."/>
        </authorList>
    </citation>
    <scope>NUCLEOTIDE SEQUENCE [LARGE SCALE GENOMIC DNA]</scope>
    <source>
        <strain evidence="3">JCM 16259</strain>
    </source>
</reference>
<name>A0ABP5Y9H7_9MICO</name>
<comment type="caution">
    <text evidence="2">The sequence shown here is derived from an EMBL/GenBank/DDBJ whole genome shotgun (WGS) entry which is preliminary data.</text>
</comment>
<sequence length="350" mass="38160">MQTHIVVPADVQLLPLRHEHRVGHGAVAHSHLPLSCSERLEPTPCPRQQMHRQRRPTLLTVLMRSGELEITDLLWPLDEAGARLPVVQAEAVSLLSDRGQHGAARILARMPSRDGCVDEAYLDALAVRVHHELQRLGEELQMDRRVAALLEGPLRLLQASGTGPVRVVDVGCGTGHVVRAVAAHRHFSPDVELVGVDLNPVLIDEARRLARLESLDCEFVTGDAFAPGIAITDPARTIVISTGLLHHLGEADLTELFTVQARLGVAGFAHWDIAPCMWSTVGAWLFHQARMREPVSRHDGVLSARRAHSAQTLLAAARAAAAGYAPTVLEGPRWYPRALDVLRPIVGTLS</sequence>
<protein>
    <recommendedName>
        <fullName evidence="1">Methyltransferase domain-containing protein</fullName>
    </recommendedName>
</protein>
<dbReference type="Proteomes" id="UP001500730">
    <property type="component" value="Unassembled WGS sequence"/>
</dbReference>